<keyword evidence="2" id="KW-1185">Reference proteome</keyword>
<dbReference type="GeneID" id="93588142"/>
<accession>A0A436ZZ61</accession>
<name>A0A436ZZ61_ARTFL</name>
<dbReference type="RefSeq" id="XP_067489606.1">
    <property type="nucleotide sequence ID" value="XM_067635148.1"/>
</dbReference>
<protein>
    <submittedName>
        <fullName evidence="1">Uncharacterized protein</fullName>
    </submittedName>
</protein>
<evidence type="ECO:0000313" key="2">
    <source>
        <dbReference type="Proteomes" id="UP000283090"/>
    </source>
</evidence>
<dbReference type="OrthoDB" id="2161780at2759"/>
<evidence type="ECO:0000313" key="1">
    <source>
        <dbReference type="EMBL" id="RVD84062.1"/>
    </source>
</evidence>
<dbReference type="Proteomes" id="UP000283090">
    <property type="component" value="Unassembled WGS sequence"/>
</dbReference>
<proteinExistence type="predicted"/>
<dbReference type="AlphaFoldDB" id="A0A436ZZ61"/>
<gene>
    <name evidence="1" type="ORF">DFL_005831</name>
</gene>
<dbReference type="VEuPathDB" id="FungiDB:DFL_005831"/>
<reference evidence="1 2" key="1">
    <citation type="submission" date="2019-01" db="EMBL/GenBank/DDBJ databases">
        <title>Intercellular communication is required for trap formation in the nematode-trapping fungus Duddingtonia flagrans.</title>
        <authorList>
            <person name="Youssar L."/>
            <person name="Wernet V."/>
            <person name="Hensel N."/>
            <person name="Hildebrandt H.-G."/>
            <person name="Fischer R."/>
        </authorList>
    </citation>
    <scope>NUCLEOTIDE SEQUENCE [LARGE SCALE GENOMIC DNA]</scope>
    <source>
        <strain evidence="1 2">CBS H-5679</strain>
    </source>
</reference>
<dbReference type="STRING" id="97331.A0A436ZZ61"/>
<sequence>MSSYSFILISDTCKYQGSSSGSSPVLHFAEALLFLNAIDWKRQPIHDKKLLDRRRIEVAKEWTLRFEPFGGCKGFVVGSLEGRKMKAGVKGTGKRGGITLKVF</sequence>
<organism evidence="1 2">
    <name type="scientific">Arthrobotrys flagrans</name>
    <name type="common">Nematode-trapping fungus</name>
    <name type="synonym">Trichothecium flagrans</name>
    <dbReference type="NCBI Taxonomy" id="97331"/>
    <lineage>
        <taxon>Eukaryota</taxon>
        <taxon>Fungi</taxon>
        <taxon>Dikarya</taxon>
        <taxon>Ascomycota</taxon>
        <taxon>Pezizomycotina</taxon>
        <taxon>Orbiliomycetes</taxon>
        <taxon>Orbiliales</taxon>
        <taxon>Orbiliaceae</taxon>
        <taxon>Arthrobotrys</taxon>
    </lineage>
</organism>
<comment type="caution">
    <text evidence="1">The sequence shown here is derived from an EMBL/GenBank/DDBJ whole genome shotgun (WGS) entry which is preliminary data.</text>
</comment>
<dbReference type="EMBL" id="SAEB01000007">
    <property type="protein sequence ID" value="RVD84062.1"/>
    <property type="molecule type" value="Genomic_DNA"/>
</dbReference>